<evidence type="ECO:0000313" key="1">
    <source>
        <dbReference type="EMBL" id="KEP48495.1"/>
    </source>
</evidence>
<reference evidence="1 2" key="1">
    <citation type="submission" date="2013-12" db="EMBL/GenBank/DDBJ databases">
        <authorList>
            <person name="Cubeta M."/>
            <person name="Pakala S."/>
            <person name="Fedorova N."/>
            <person name="Thomas E."/>
            <person name="Dean R."/>
            <person name="Jabaji S."/>
            <person name="Neate S."/>
            <person name="Toda T."/>
            <person name="Tavantzis S."/>
            <person name="Vilgalys R."/>
            <person name="Bharathan N."/>
            <person name="Pakala S."/>
            <person name="Losada L.S."/>
            <person name="Zafar N."/>
            <person name="Nierman W."/>
        </authorList>
    </citation>
    <scope>NUCLEOTIDE SEQUENCE [LARGE SCALE GENOMIC DNA]</scope>
    <source>
        <strain evidence="1 2">123E</strain>
    </source>
</reference>
<sequence length="115" mass="13543">MAFLHLSFISSSTKISSNRKGCDRLKLSYPIANIKEYRGLNRTRHVKRCILLWRTAELYYMYSRSVPSMTGLLLWKLCCHPRSRHRGSKAESQEADHAFNGRMKRLLYICVFNEQ</sequence>
<organism evidence="1 2">
    <name type="scientific">Rhizoctonia solani 123E</name>
    <dbReference type="NCBI Taxonomy" id="1423351"/>
    <lineage>
        <taxon>Eukaryota</taxon>
        <taxon>Fungi</taxon>
        <taxon>Dikarya</taxon>
        <taxon>Basidiomycota</taxon>
        <taxon>Agaricomycotina</taxon>
        <taxon>Agaricomycetes</taxon>
        <taxon>Cantharellales</taxon>
        <taxon>Ceratobasidiaceae</taxon>
        <taxon>Rhizoctonia</taxon>
    </lineage>
</organism>
<name>A0A074RT29_9AGAM</name>
<keyword evidence="2" id="KW-1185">Reference proteome</keyword>
<protein>
    <submittedName>
        <fullName evidence="1">Uncharacterized protein</fullName>
    </submittedName>
</protein>
<dbReference type="EMBL" id="AZST01000504">
    <property type="protein sequence ID" value="KEP48495.1"/>
    <property type="molecule type" value="Genomic_DNA"/>
</dbReference>
<dbReference type="HOGENOM" id="CLU_2110350_0_0_1"/>
<accession>A0A074RT29</accession>
<dbReference type="Proteomes" id="UP000027456">
    <property type="component" value="Unassembled WGS sequence"/>
</dbReference>
<proteinExistence type="predicted"/>
<gene>
    <name evidence="1" type="ORF">V565_123190</name>
</gene>
<comment type="caution">
    <text evidence="1">The sequence shown here is derived from an EMBL/GenBank/DDBJ whole genome shotgun (WGS) entry which is preliminary data.</text>
</comment>
<evidence type="ECO:0000313" key="2">
    <source>
        <dbReference type="Proteomes" id="UP000027456"/>
    </source>
</evidence>
<dbReference type="AlphaFoldDB" id="A0A074RT29"/>